<dbReference type="Proteomes" id="UP001434737">
    <property type="component" value="Chromosome"/>
</dbReference>
<accession>A0ABZ3F6A8</accession>
<gene>
    <name evidence="1" type="ORF">V3I05_08260</name>
</gene>
<dbReference type="EMBL" id="CP145316">
    <property type="protein sequence ID" value="XAM17672.1"/>
    <property type="molecule type" value="Genomic_DNA"/>
</dbReference>
<keyword evidence="2" id="KW-1185">Reference proteome</keyword>
<protein>
    <recommendedName>
        <fullName evidence="3">Transposase IS200-like domain-containing protein</fullName>
    </recommendedName>
</protein>
<evidence type="ECO:0000313" key="1">
    <source>
        <dbReference type="EMBL" id="XAM17672.1"/>
    </source>
</evidence>
<evidence type="ECO:0000313" key="2">
    <source>
        <dbReference type="Proteomes" id="UP001434737"/>
    </source>
</evidence>
<organism evidence="1 2">
    <name type="scientific">Helicobacter mastomyrinus</name>
    <dbReference type="NCBI Taxonomy" id="287948"/>
    <lineage>
        <taxon>Bacteria</taxon>
        <taxon>Pseudomonadati</taxon>
        <taxon>Campylobacterota</taxon>
        <taxon>Epsilonproteobacteria</taxon>
        <taxon>Campylobacterales</taxon>
        <taxon>Helicobacteraceae</taxon>
        <taxon>Helicobacter</taxon>
    </lineage>
</organism>
<reference evidence="1 2" key="1">
    <citation type="submission" date="2024-02" db="EMBL/GenBank/DDBJ databases">
        <title>Genome and pathogenicity analysis of Helicobacter mastomyrinus isolated from mice.</title>
        <authorList>
            <person name="Zhu L."/>
        </authorList>
    </citation>
    <scope>NUCLEOTIDE SEQUENCE [LARGE SCALE GENOMIC DNA]</scope>
    <source>
        <strain evidence="1 2">Hm-17</strain>
    </source>
</reference>
<name>A0ABZ3F6A8_9HELI</name>
<evidence type="ECO:0008006" key="3">
    <source>
        <dbReference type="Google" id="ProtNLM"/>
    </source>
</evidence>
<sequence>MRMYYIDFKAHFGAIPSFLLWIESRLKPYVTCVDSFELVLCESLHNIIEHHIIRIDKMHLFTRDKAPSYITHKQFFISCTLYIRATHILIIFSYPFKPCYHFVKTPIQRVIGGRGKRIMRFYKAQWRTKIHHSKSMAEVKIRFPLEKPGLISYKEALL</sequence>
<dbReference type="RefSeq" id="WP_295698470.1">
    <property type="nucleotide sequence ID" value="NZ_CP145316.1"/>
</dbReference>
<proteinExistence type="predicted"/>